<dbReference type="Proteomes" id="UP000184203">
    <property type="component" value="Unassembled WGS sequence"/>
</dbReference>
<evidence type="ECO:0000313" key="3">
    <source>
        <dbReference type="EMBL" id="EFW93479.1"/>
    </source>
</evidence>
<dbReference type="Gene3D" id="3.40.50.2300">
    <property type="match status" value="2"/>
</dbReference>
<reference evidence="3 5" key="1">
    <citation type="journal article" date="2014" name="ISME J.">
        <title>Trehalose/2-sulfotrehalose biosynthesis and glycine-betaine uptake are widely spread mechanisms for osmoadaptation in the Halobacteriales.</title>
        <authorList>
            <person name="Youssef N.H."/>
            <person name="Savage-Ashlock K.N."/>
            <person name="McCully A.L."/>
            <person name="Luedtke B."/>
            <person name="Shaw E.I."/>
            <person name="Hoff W.D."/>
            <person name="Elshahed M.S."/>
        </authorList>
    </citation>
    <scope>NUCLEOTIDE SEQUENCE [LARGE SCALE GENOMIC DNA]</scope>
    <source>
        <strain evidence="3 5">DX253</strain>
    </source>
</reference>
<evidence type="ECO:0000256" key="1">
    <source>
        <dbReference type="ARBA" id="ARBA00022729"/>
    </source>
</evidence>
<protein>
    <submittedName>
        <fullName evidence="4">Amino acid/amide ABC transporter substrate-binding protein, HAAT family</fullName>
    </submittedName>
</protein>
<dbReference type="RefSeq" id="WP_007977145.1">
    <property type="nucleotide sequence ID" value="NZ_AEMG01000003.1"/>
</dbReference>
<evidence type="ECO:0000259" key="2">
    <source>
        <dbReference type="Pfam" id="PF13458"/>
    </source>
</evidence>
<dbReference type="CDD" id="cd19989">
    <property type="entry name" value="PBP1_SBP-like"/>
    <property type="match status" value="1"/>
</dbReference>
<dbReference type="STRING" id="797209.GCA_000376445_03653"/>
<dbReference type="PANTHER" id="PTHR30483">
    <property type="entry name" value="LEUCINE-SPECIFIC-BINDING PROTEIN"/>
    <property type="match status" value="1"/>
</dbReference>
<dbReference type="PANTHER" id="PTHR30483:SF6">
    <property type="entry name" value="PERIPLASMIC BINDING PROTEIN OF ABC TRANSPORTER FOR NATURAL AMINO ACIDS"/>
    <property type="match status" value="1"/>
</dbReference>
<reference evidence="4" key="3">
    <citation type="submission" date="2016-11" db="EMBL/GenBank/DDBJ databases">
        <authorList>
            <person name="Jaros S."/>
            <person name="Januszkiewicz K."/>
            <person name="Wedrychowicz H."/>
        </authorList>
    </citation>
    <scope>NUCLEOTIDE SEQUENCE [LARGE SCALE GENOMIC DNA]</scope>
    <source>
        <strain evidence="4">DX253</strain>
    </source>
</reference>
<sequence>MADSNTGQANGFKTTRRAVLGAVGAGGIAGVAGCLSDIGGGGGGSDTVKYGVLNPMTGPYAGLAKEQRKGAKLAVKTINDSDEYDFTIDAQYGDTQADAETGQQEARKLVEQHGASFVMGAISSSVALGLNEFATEESVVYSPGAAAIPITGANCNKYVFRCETNTAQIAEACSEWTLNNLGSNVWFHIADYAYGKSVLSEWRSRMKGSSADFSEAGVTRAKLGAKNFDSFISQIKNSDADVVVVGSTGGDLIEFLNQANAQGLTDQKKVMTTTGSFQVIRGALGEKADGVYSGTRYVPKIDAGDNQEFVEAYKSANDSEPGNFARVAYDSIRMVANGIKEAGSTDPDDVADTLGGLKMQSLFGENEFRSCDHQAKNPVWVGQNVYESGPMADVKLIEKVSGDDAIPPCDQTGCQL</sequence>
<dbReference type="EMBL" id="FRAN01000005">
    <property type="protein sequence ID" value="SHL20226.1"/>
    <property type="molecule type" value="Genomic_DNA"/>
</dbReference>
<dbReference type="InterPro" id="IPR028082">
    <property type="entry name" value="Peripla_BP_I"/>
</dbReference>
<feature type="domain" description="Leucine-binding protein" evidence="2">
    <location>
        <begin position="47"/>
        <end position="383"/>
    </location>
</feature>
<dbReference type="EMBL" id="AEMG01000003">
    <property type="protein sequence ID" value="EFW93479.1"/>
    <property type="molecule type" value="Genomic_DNA"/>
</dbReference>
<dbReference type="InterPro" id="IPR028081">
    <property type="entry name" value="Leu-bd"/>
</dbReference>
<dbReference type="AlphaFoldDB" id="E7QPJ6"/>
<dbReference type="SUPFAM" id="SSF53822">
    <property type="entry name" value="Periplasmic binding protein-like I"/>
    <property type="match status" value="1"/>
</dbReference>
<keyword evidence="6" id="KW-1185">Reference proteome</keyword>
<organism evidence="3 5">
    <name type="scientific">Haladaptatus paucihalophilus DX253</name>
    <dbReference type="NCBI Taxonomy" id="797209"/>
    <lineage>
        <taxon>Archaea</taxon>
        <taxon>Methanobacteriati</taxon>
        <taxon>Methanobacteriota</taxon>
        <taxon>Stenosarchaea group</taxon>
        <taxon>Halobacteria</taxon>
        <taxon>Halobacteriales</taxon>
        <taxon>Haladaptataceae</taxon>
        <taxon>Haladaptatus</taxon>
    </lineage>
</organism>
<dbReference type="Pfam" id="PF13458">
    <property type="entry name" value="Peripla_BP_6"/>
    <property type="match status" value="1"/>
</dbReference>
<proteinExistence type="predicted"/>
<evidence type="ECO:0000313" key="6">
    <source>
        <dbReference type="Proteomes" id="UP000184203"/>
    </source>
</evidence>
<accession>E7QPJ6</accession>
<dbReference type="PATRIC" id="fig|797209.4.peg.721"/>
<dbReference type="OrthoDB" id="264684at2157"/>
<reference evidence="6" key="2">
    <citation type="submission" date="2016-11" db="EMBL/GenBank/DDBJ databases">
        <authorList>
            <person name="Varghese N."/>
            <person name="Submissions S."/>
        </authorList>
    </citation>
    <scope>NUCLEOTIDE SEQUENCE [LARGE SCALE GENOMIC DNA]</scope>
    <source>
        <strain evidence="6">DX253</strain>
    </source>
</reference>
<evidence type="ECO:0000313" key="4">
    <source>
        <dbReference type="EMBL" id="SHL20226.1"/>
    </source>
</evidence>
<dbReference type="Proteomes" id="UP000003751">
    <property type="component" value="Unassembled WGS sequence"/>
</dbReference>
<keyword evidence="1" id="KW-0732">Signal</keyword>
<gene>
    <name evidence="4" type="ORF">SAMN05444342_3246</name>
    <name evidence="3" type="ORF">ZOD2009_03672</name>
</gene>
<name>E7QPJ6_HALPU</name>
<dbReference type="eggNOG" id="arCOG01023">
    <property type="taxonomic scope" value="Archaea"/>
</dbReference>
<dbReference type="InterPro" id="IPR051010">
    <property type="entry name" value="BCAA_transport"/>
</dbReference>
<evidence type="ECO:0000313" key="5">
    <source>
        <dbReference type="Proteomes" id="UP000003751"/>
    </source>
</evidence>